<evidence type="ECO:0000313" key="4">
    <source>
        <dbReference type="Proteomes" id="UP000241074"/>
    </source>
</evidence>
<accession>A0A2P1PTK4</accession>
<evidence type="ECO:0000313" key="3">
    <source>
        <dbReference type="EMBL" id="AVP98152.1"/>
    </source>
</evidence>
<dbReference type="Gene3D" id="3.30.9.10">
    <property type="entry name" value="D-Amino Acid Oxidase, subunit A, domain 2"/>
    <property type="match status" value="1"/>
</dbReference>
<reference evidence="3 4" key="1">
    <citation type="submission" date="2018-03" db="EMBL/GenBank/DDBJ databases">
        <title>Ahniella affigens gen. nov., sp. nov., a gammaproteobacterium isolated from sandy soil near a stream.</title>
        <authorList>
            <person name="Ko Y."/>
            <person name="Kim J.-H."/>
        </authorList>
    </citation>
    <scope>NUCLEOTIDE SEQUENCE [LARGE SCALE GENOMIC DNA]</scope>
    <source>
        <strain evidence="3 4">D13</strain>
    </source>
</reference>
<dbReference type="EMBL" id="CP027860">
    <property type="protein sequence ID" value="AVP98152.1"/>
    <property type="molecule type" value="Genomic_DNA"/>
</dbReference>
<feature type="domain" description="FAD dependent oxidoreductase" evidence="2">
    <location>
        <begin position="35"/>
        <end position="385"/>
    </location>
</feature>
<proteinExistence type="predicted"/>
<dbReference type="AlphaFoldDB" id="A0A2P1PTK4"/>
<keyword evidence="4" id="KW-1185">Reference proteome</keyword>
<sequence>MSTLRDGQAPVDSWYRQTAMPFPRQAHLQGKERVDVAILGAGLTGLSAAIELAKAGRKVAIIEAREVGWGASGRSGGQAIFGFGCDQHKITAQLGLADSKKLFAWSLEGMQLLKSRIRDYQIDCDWHDGHAHVPIKPRQVDELKHWQDDLARNFDYALPWWDRDQLRAVLATDRYLGALYDPNSGHLHPLNFTLGLATAALALGVKIYEHSEVISLNRQAPLCLKTAAGEVEAESVILAGNAYVYGLAPELDARIMPVGTYIGATEPLRADRAQSLIQNGMAVADINWALDYFRLTSDHRLLFGGRASYSTLKPLNLAGVMAARMKRVFPQLADVRFDKVWGGYVDISLSRAPHWGRLTPNIYFAQGFSGHGIAATGLAGRLISEAILMQSNRLDVFEKLKHRPFPGGRLLRTPMLVAAMAWYKLRDALW</sequence>
<name>A0A2P1PTK4_9GAMM</name>
<reference evidence="3 4" key="2">
    <citation type="submission" date="2018-03" db="EMBL/GenBank/DDBJ databases">
        <authorList>
            <person name="Keele B.F."/>
        </authorList>
    </citation>
    <scope>NUCLEOTIDE SEQUENCE [LARGE SCALE GENOMIC DNA]</scope>
    <source>
        <strain evidence="3 4">D13</strain>
    </source>
</reference>
<dbReference type="PANTHER" id="PTHR13847">
    <property type="entry name" value="SARCOSINE DEHYDROGENASE-RELATED"/>
    <property type="match status" value="1"/>
</dbReference>
<dbReference type="OrthoDB" id="6925984at2"/>
<evidence type="ECO:0000259" key="2">
    <source>
        <dbReference type="Pfam" id="PF01266"/>
    </source>
</evidence>
<dbReference type="GO" id="GO:0016491">
    <property type="term" value="F:oxidoreductase activity"/>
    <property type="evidence" value="ECO:0007669"/>
    <property type="project" value="UniProtKB-KW"/>
</dbReference>
<organism evidence="3 4">
    <name type="scientific">Ahniella affigens</name>
    <dbReference type="NCBI Taxonomy" id="2021234"/>
    <lineage>
        <taxon>Bacteria</taxon>
        <taxon>Pseudomonadati</taxon>
        <taxon>Pseudomonadota</taxon>
        <taxon>Gammaproteobacteria</taxon>
        <taxon>Lysobacterales</taxon>
        <taxon>Rhodanobacteraceae</taxon>
        <taxon>Ahniella</taxon>
    </lineage>
</organism>
<dbReference type="GO" id="GO:0005737">
    <property type="term" value="C:cytoplasm"/>
    <property type="evidence" value="ECO:0007669"/>
    <property type="project" value="TreeGrafter"/>
</dbReference>
<gene>
    <name evidence="3" type="ORF">C7S18_13535</name>
</gene>
<dbReference type="Proteomes" id="UP000241074">
    <property type="component" value="Chromosome"/>
</dbReference>
<keyword evidence="1" id="KW-0560">Oxidoreductase</keyword>
<dbReference type="PANTHER" id="PTHR13847:SF281">
    <property type="entry name" value="FAD DEPENDENT OXIDOREDUCTASE DOMAIN-CONTAINING PROTEIN"/>
    <property type="match status" value="1"/>
</dbReference>
<dbReference type="Pfam" id="PF01266">
    <property type="entry name" value="DAO"/>
    <property type="match status" value="1"/>
</dbReference>
<evidence type="ECO:0000256" key="1">
    <source>
        <dbReference type="ARBA" id="ARBA00023002"/>
    </source>
</evidence>
<dbReference type="InterPro" id="IPR006076">
    <property type="entry name" value="FAD-dep_OxRdtase"/>
</dbReference>
<dbReference type="SUPFAM" id="SSF51905">
    <property type="entry name" value="FAD/NAD(P)-binding domain"/>
    <property type="match status" value="1"/>
</dbReference>
<dbReference type="KEGG" id="xba:C7S18_13535"/>
<dbReference type="Gene3D" id="3.50.50.60">
    <property type="entry name" value="FAD/NAD(P)-binding domain"/>
    <property type="match status" value="1"/>
</dbReference>
<dbReference type="RefSeq" id="WP_106892072.1">
    <property type="nucleotide sequence ID" value="NZ_CP027860.1"/>
</dbReference>
<protein>
    <submittedName>
        <fullName evidence="3">FAD-dependent oxidoreductase</fullName>
    </submittedName>
</protein>
<dbReference type="InterPro" id="IPR036188">
    <property type="entry name" value="FAD/NAD-bd_sf"/>
</dbReference>